<keyword evidence="1" id="KW-0723">Serine/threonine-protein kinase</keyword>
<organism evidence="1 2">
    <name type="scientific">Actinomadura alba</name>
    <dbReference type="NCBI Taxonomy" id="406431"/>
    <lineage>
        <taxon>Bacteria</taxon>
        <taxon>Bacillati</taxon>
        <taxon>Actinomycetota</taxon>
        <taxon>Actinomycetes</taxon>
        <taxon>Streptosporangiales</taxon>
        <taxon>Thermomonosporaceae</taxon>
        <taxon>Actinomadura</taxon>
    </lineage>
</organism>
<accession>A0ABR7LRV1</accession>
<comment type="caution">
    <text evidence="1">The sequence shown here is derived from an EMBL/GenBank/DDBJ whole genome shotgun (WGS) entry which is preliminary data.</text>
</comment>
<name>A0ABR7LRV1_9ACTN</name>
<keyword evidence="2" id="KW-1185">Reference proteome</keyword>
<evidence type="ECO:0000313" key="1">
    <source>
        <dbReference type="EMBL" id="MBC6467486.1"/>
    </source>
</evidence>
<reference evidence="1 2" key="1">
    <citation type="submission" date="2020-06" db="EMBL/GenBank/DDBJ databases">
        <title>Actinomadura xiongansis sp. nov., isolated from soil of Baiyangdian.</title>
        <authorList>
            <person name="Zhang X."/>
        </authorList>
    </citation>
    <scope>NUCLEOTIDE SEQUENCE [LARGE SCALE GENOMIC DNA]</scope>
    <source>
        <strain evidence="1 2">HBUM206468</strain>
    </source>
</reference>
<keyword evidence="1" id="KW-0418">Kinase</keyword>
<dbReference type="Proteomes" id="UP000805614">
    <property type="component" value="Unassembled WGS sequence"/>
</dbReference>
<dbReference type="RefSeq" id="WP_187244501.1">
    <property type="nucleotide sequence ID" value="NZ_BAAAOK010000004.1"/>
</dbReference>
<keyword evidence="1" id="KW-0808">Transferase</keyword>
<proteinExistence type="predicted"/>
<evidence type="ECO:0000313" key="2">
    <source>
        <dbReference type="Proteomes" id="UP000805614"/>
    </source>
</evidence>
<sequence length="252" mass="28217">MSGVLVYLPSDSRRDSVRRELAPGETLRFGRGASGRLVDLHLDNPTIPRLAGEILAVDDHWRLSNFSNDRTFVVENPEGAGEYLRIPPRRASCPVPFEFSRVVLTTQGPTASFQVYAPQHLYLESSDLELPEADGSSTVSAFSLDQDAIYFLVLVTLCEPRLRDESSTAIPTSRQVVERLSALPDRNPTLRAVNFHIDYLAEQKLRVKQPFEEERLDGKRAAVVDTALRFGLVREEHLSLLPGRRPPRPSDA</sequence>
<protein>
    <submittedName>
        <fullName evidence="1">Serine/threonine protein kinase</fullName>
    </submittedName>
</protein>
<gene>
    <name evidence="1" type="ORF">HKK74_18590</name>
</gene>
<dbReference type="EMBL" id="JABVEC010000013">
    <property type="protein sequence ID" value="MBC6467486.1"/>
    <property type="molecule type" value="Genomic_DNA"/>
</dbReference>
<dbReference type="GO" id="GO:0004674">
    <property type="term" value="F:protein serine/threonine kinase activity"/>
    <property type="evidence" value="ECO:0007669"/>
    <property type="project" value="UniProtKB-KW"/>
</dbReference>